<reference evidence="5 6" key="1">
    <citation type="submission" date="2018-05" db="EMBL/GenBank/DDBJ databases">
        <title>Genomic Encyclopedia of Type Strains, Phase IV (KMG-IV): sequencing the most valuable type-strain genomes for metagenomic binning, comparative biology and taxonomic classification.</title>
        <authorList>
            <person name="Goeker M."/>
        </authorList>
    </citation>
    <scope>NUCLEOTIDE SEQUENCE [LARGE SCALE GENOMIC DNA]</scope>
    <source>
        <strain evidence="5 6">DSM 3183</strain>
    </source>
</reference>
<comment type="caution">
    <text evidence="5">The sequence shown here is derived from an EMBL/GenBank/DDBJ whole genome shotgun (WGS) entry which is preliminary data.</text>
</comment>
<evidence type="ECO:0000313" key="5">
    <source>
        <dbReference type="EMBL" id="PXW69813.1"/>
    </source>
</evidence>
<dbReference type="PANTHER" id="PTHR16263:SF4">
    <property type="entry name" value="TETRATRICOPEPTIDE REPEAT PROTEIN 38"/>
    <property type="match status" value="1"/>
</dbReference>
<evidence type="ECO:0000256" key="4">
    <source>
        <dbReference type="ARBA" id="ARBA00022803"/>
    </source>
</evidence>
<keyword evidence="4" id="KW-0802">TPR repeat</keyword>
<protein>
    <recommendedName>
        <fullName evidence="2">Tetratricopeptide repeat protein 38</fullName>
    </recommendedName>
</protein>
<keyword evidence="6" id="KW-1185">Reference proteome</keyword>
<dbReference type="CDD" id="cd05804">
    <property type="entry name" value="StaR_like"/>
    <property type="match status" value="1"/>
</dbReference>
<dbReference type="EMBL" id="QJJM01000015">
    <property type="protein sequence ID" value="PXW69813.1"/>
    <property type="molecule type" value="Genomic_DNA"/>
</dbReference>
<dbReference type="InterPro" id="IPR033891">
    <property type="entry name" value="TTC38"/>
</dbReference>
<evidence type="ECO:0000313" key="6">
    <source>
        <dbReference type="Proteomes" id="UP000248014"/>
    </source>
</evidence>
<sequence>MTLFLTPRGMPVTTSSQALAYATHAFEEEVLNYGNQAAALFDALPLDPDCGLATAYAAALHLFRSTREGHGQARNLIDIAVQMQTGTVRERSLISAISFWAAGDIARAIRCLKLWVASNPRDLFAVKLVQYLLFSTGQADAMLAAIKPVAVAVPDDARVLGMLAFAHDQTGDPAAAERAARAAIEIAPDPWAHHALAHAMDVGGRFDEGRLWMRQHADAWSNCTSFLYTHNWWHAALFHLALGDRDGALALYHERVWAVRKDYVQDQINAVSLLARLDLAGVDVGDRWVDVAHYVRPRRSDAIDGFLDLHYAYALARVGDDSAVTDLLNALRIAARNGSRVRRTALRAAEAIVAFARRDWITATQLLDTVAPELWRLGGSNVQRQLFADMRKSARAEGRSTLEFAA</sequence>
<dbReference type="PANTHER" id="PTHR16263">
    <property type="entry name" value="TETRATRICOPEPTIDE REPEAT PROTEIN 38"/>
    <property type="match status" value="1"/>
</dbReference>
<keyword evidence="3" id="KW-0677">Repeat</keyword>
<dbReference type="Gene3D" id="1.25.40.10">
    <property type="entry name" value="Tetratricopeptide repeat domain"/>
    <property type="match status" value="1"/>
</dbReference>
<dbReference type="InterPro" id="IPR011990">
    <property type="entry name" value="TPR-like_helical_dom_sf"/>
</dbReference>
<name>A0A2V3US59_9SPHN</name>
<proteinExistence type="inferred from homology"/>
<gene>
    <name evidence="5" type="ORF">C7451_11586</name>
</gene>
<evidence type="ECO:0000256" key="1">
    <source>
        <dbReference type="ARBA" id="ARBA00005857"/>
    </source>
</evidence>
<dbReference type="SUPFAM" id="SSF48452">
    <property type="entry name" value="TPR-like"/>
    <property type="match status" value="1"/>
</dbReference>
<dbReference type="AlphaFoldDB" id="A0A2V3US59"/>
<evidence type="ECO:0000256" key="2">
    <source>
        <dbReference type="ARBA" id="ARBA00019992"/>
    </source>
</evidence>
<dbReference type="Proteomes" id="UP000248014">
    <property type="component" value="Unassembled WGS sequence"/>
</dbReference>
<organism evidence="5 6">
    <name type="scientific">Blastomonas natatoria</name>
    <dbReference type="NCBI Taxonomy" id="34015"/>
    <lineage>
        <taxon>Bacteria</taxon>
        <taxon>Pseudomonadati</taxon>
        <taxon>Pseudomonadota</taxon>
        <taxon>Alphaproteobacteria</taxon>
        <taxon>Sphingomonadales</taxon>
        <taxon>Sphingomonadaceae</taxon>
        <taxon>Blastomonas</taxon>
    </lineage>
</organism>
<accession>A0A2V3US59</accession>
<comment type="similarity">
    <text evidence="1">Belongs to the TTC38 family.</text>
</comment>
<evidence type="ECO:0000256" key="3">
    <source>
        <dbReference type="ARBA" id="ARBA00022737"/>
    </source>
</evidence>